<sequence length="149" mass="15973">MHDRGRHSGRGQGRTAPARDATATCRSAHRRRTPYEIHHHENIGRLLGLDEAGTAAAGSGSAEGLTAEQTAVLSLTDRLLEQHTLTEPERAEALTFLTAGQLSDLVLTIGFYQLVCNFLNTLPGPVPKRSSSAPSSPRRAPRTASRPAT</sequence>
<protein>
    <recommendedName>
        <fullName evidence="3">Carboxymuconolactone decarboxylase-like domain-containing protein</fullName>
    </recommendedName>
</protein>
<proteinExistence type="predicted"/>
<evidence type="ECO:0000256" key="1">
    <source>
        <dbReference type="SAM" id="MobiDB-lite"/>
    </source>
</evidence>
<organism evidence="2">
    <name type="scientific">Streptomyces sp. NBC_00093</name>
    <dbReference type="NCBI Taxonomy" id="2975649"/>
    <lineage>
        <taxon>Bacteria</taxon>
        <taxon>Bacillati</taxon>
        <taxon>Actinomycetota</taxon>
        <taxon>Actinomycetes</taxon>
        <taxon>Kitasatosporales</taxon>
        <taxon>Streptomycetaceae</taxon>
        <taxon>Streptomyces</taxon>
    </lineage>
</organism>
<feature type="compositionally biased region" description="Low complexity" evidence="1">
    <location>
        <begin position="129"/>
        <end position="149"/>
    </location>
</feature>
<dbReference type="PANTHER" id="PTHR34846">
    <property type="entry name" value="4-CARBOXYMUCONOLACTONE DECARBOXYLASE FAMILY PROTEIN (AFU_ORTHOLOGUE AFUA_6G11590)"/>
    <property type="match status" value="1"/>
</dbReference>
<evidence type="ECO:0008006" key="3">
    <source>
        <dbReference type="Google" id="ProtNLM"/>
    </source>
</evidence>
<accession>A0AAU2A462</accession>
<dbReference type="InterPro" id="IPR029032">
    <property type="entry name" value="AhpD-like"/>
</dbReference>
<dbReference type="EMBL" id="CP108222">
    <property type="protein sequence ID" value="WTT19130.1"/>
    <property type="molecule type" value="Genomic_DNA"/>
</dbReference>
<dbReference type="SUPFAM" id="SSF69118">
    <property type="entry name" value="AhpD-like"/>
    <property type="match status" value="1"/>
</dbReference>
<feature type="region of interest" description="Disordered" evidence="1">
    <location>
        <begin position="1"/>
        <end position="32"/>
    </location>
</feature>
<dbReference type="Gene3D" id="1.20.1290.10">
    <property type="entry name" value="AhpD-like"/>
    <property type="match status" value="1"/>
</dbReference>
<reference evidence="2" key="1">
    <citation type="submission" date="2022-10" db="EMBL/GenBank/DDBJ databases">
        <title>The complete genomes of actinobacterial strains from the NBC collection.</title>
        <authorList>
            <person name="Joergensen T.S."/>
            <person name="Alvarez Arevalo M."/>
            <person name="Sterndorff E.B."/>
            <person name="Faurdal D."/>
            <person name="Vuksanovic O."/>
            <person name="Mourched A.-S."/>
            <person name="Charusanti P."/>
            <person name="Shaw S."/>
            <person name="Blin K."/>
            <person name="Weber T."/>
        </authorList>
    </citation>
    <scope>NUCLEOTIDE SEQUENCE</scope>
    <source>
        <strain evidence="2">NBC_00093</strain>
    </source>
</reference>
<evidence type="ECO:0000313" key="2">
    <source>
        <dbReference type="EMBL" id="WTT19130.1"/>
    </source>
</evidence>
<feature type="region of interest" description="Disordered" evidence="1">
    <location>
        <begin position="126"/>
        <end position="149"/>
    </location>
</feature>
<dbReference type="AlphaFoldDB" id="A0AAU2A462"/>
<name>A0AAU2A462_9ACTN</name>
<dbReference type="PANTHER" id="PTHR34846:SF11">
    <property type="entry name" value="4-CARBOXYMUCONOLACTONE DECARBOXYLASE FAMILY PROTEIN (AFU_ORTHOLOGUE AFUA_6G11590)"/>
    <property type="match status" value="1"/>
</dbReference>
<gene>
    <name evidence="2" type="ORF">OHA22_28180</name>
</gene>